<evidence type="ECO:0000256" key="15">
    <source>
        <dbReference type="SAM" id="Phobius"/>
    </source>
</evidence>
<evidence type="ECO:0000256" key="1">
    <source>
        <dbReference type="ARBA" id="ARBA00001924"/>
    </source>
</evidence>
<name>A0A4U0TZ30_9PEZI</name>
<dbReference type="InterPro" id="IPR000572">
    <property type="entry name" value="OxRdtase_Mopterin-bd_dom"/>
</dbReference>
<evidence type="ECO:0000259" key="16">
    <source>
        <dbReference type="PROSITE" id="PS50255"/>
    </source>
</evidence>
<protein>
    <recommendedName>
        <fullName evidence="7">Nitrate reductase [NADPH]</fullName>
        <ecNumber evidence="6">1.7.1.3</ecNumber>
        <ecNumber evidence="5">1.8.3.1</ecNumber>
    </recommendedName>
</protein>
<dbReference type="GO" id="GO:0005758">
    <property type="term" value="C:mitochondrial intermembrane space"/>
    <property type="evidence" value="ECO:0007669"/>
    <property type="project" value="UniProtKB-SubCell"/>
</dbReference>
<dbReference type="InterPro" id="IPR005066">
    <property type="entry name" value="MoCF_OxRdtse_dimer"/>
</dbReference>
<dbReference type="Pfam" id="PF00173">
    <property type="entry name" value="Cyt-b5"/>
    <property type="match status" value="1"/>
</dbReference>
<dbReference type="PANTHER" id="PTHR19372">
    <property type="entry name" value="SULFITE REDUCTASE"/>
    <property type="match status" value="1"/>
</dbReference>
<evidence type="ECO:0000256" key="2">
    <source>
        <dbReference type="ARBA" id="ARBA00001970"/>
    </source>
</evidence>
<keyword evidence="12" id="KW-0408">Iron</keyword>
<comment type="caution">
    <text evidence="17">The sequence shown here is derived from an EMBL/GenBank/DDBJ whole genome shotgun (WGS) entry which is preliminary data.</text>
</comment>
<dbReference type="SUPFAM" id="SSF56524">
    <property type="entry name" value="Oxidoreductase molybdopterin-binding domain"/>
    <property type="match status" value="1"/>
</dbReference>
<evidence type="ECO:0000313" key="17">
    <source>
        <dbReference type="EMBL" id="TKA27831.1"/>
    </source>
</evidence>
<dbReference type="PROSITE" id="PS50255">
    <property type="entry name" value="CYTOCHROME_B5_2"/>
    <property type="match status" value="1"/>
</dbReference>
<organism evidence="17 18">
    <name type="scientific">Friedmanniomyces endolithicus</name>
    <dbReference type="NCBI Taxonomy" id="329885"/>
    <lineage>
        <taxon>Eukaryota</taxon>
        <taxon>Fungi</taxon>
        <taxon>Dikarya</taxon>
        <taxon>Ascomycota</taxon>
        <taxon>Pezizomycotina</taxon>
        <taxon>Dothideomycetes</taxon>
        <taxon>Dothideomycetidae</taxon>
        <taxon>Mycosphaerellales</taxon>
        <taxon>Teratosphaeriaceae</taxon>
        <taxon>Friedmanniomyces</taxon>
    </lineage>
</organism>
<evidence type="ECO:0000313" key="18">
    <source>
        <dbReference type="Proteomes" id="UP000310066"/>
    </source>
</evidence>
<dbReference type="InterPro" id="IPR008335">
    <property type="entry name" value="Mopterin_OxRdtase_euk"/>
</dbReference>
<dbReference type="GO" id="GO:0006790">
    <property type="term" value="P:sulfur compound metabolic process"/>
    <property type="evidence" value="ECO:0007669"/>
    <property type="project" value="TreeGrafter"/>
</dbReference>
<proteinExistence type="predicted"/>
<dbReference type="SUPFAM" id="SSF81296">
    <property type="entry name" value="E set domains"/>
    <property type="match status" value="1"/>
</dbReference>
<keyword evidence="8" id="KW-0500">Molybdenum</keyword>
<dbReference type="GO" id="GO:0008482">
    <property type="term" value="F:sulfite oxidase activity"/>
    <property type="evidence" value="ECO:0007669"/>
    <property type="project" value="UniProtKB-EC"/>
</dbReference>
<dbReference type="OrthoDB" id="10051395at2759"/>
<dbReference type="InterPro" id="IPR014756">
    <property type="entry name" value="Ig_E-set"/>
</dbReference>
<keyword evidence="15" id="KW-0472">Membrane</keyword>
<dbReference type="EMBL" id="NAJP01000124">
    <property type="protein sequence ID" value="TKA27831.1"/>
    <property type="molecule type" value="Genomic_DNA"/>
</dbReference>
<dbReference type="InterPro" id="IPR036374">
    <property type="entry name" value="OxRdtase_Mopterin-bd_sf"/>
</dbReference>
<evidence type="ECO:0000256" key="13">
    <source>
        <dbReference type="ARBA" id="ARBA00023128"/>
    </source>
</evidence>
<evidence type="ECO:0000256" key="10">
    <source>
        <dbReference type="ARBA" id="ARBA00022723"/>
    </source>
</evidence>
<dbReference type="SMART" id="SM01117">
    <property type="entry name" value="Cyt-b5"/>
    <property type="match status" value="1"/>
</dbReference>
<dbReference type="EC" id="1.7.1.3" evidence="6"/>
<evidence type="ECO:0000256" key="3">
    <source>
        <dbReference type="ARBA" id="ARBA00004569"/>
    </source>
</evidence>
<feature type="domain" description="Cytochrome b5 heme-binding" evidence="16">
    <location>
        <begin position="103"/>
        <end position="181"/>
    </location>
</feature>
<keyword evidence="15" id="KW-0812">Transmembrane</keyword>
<dbReference type="Gene3D" id="3.10.120.10">
    <property type="entry name" value="Cytochrome b5-like heme/steroid binding domain"/>
    <property type="match status" value="1"/>
</dbReference>
<dbReference type="EC" id="1.8.3.1" evidence="5"/>
<keyword evidence="15" id="KW-1133">Transmembrane helix</keyword>
<dbReference type="GO" id="GO:0050464">
    <property type="term" value="F:nitrate reductase (NADPH) activity"/>
    <property type="evidence" value="ECO:0007669"/>
    <property type="project" value="UniProtKB-EC"/>
</dbReference>
<dbReference type="STRING" id="329885.A0A4U0TZ30"/>
<dbReference type="PANTHER" id="PTHR19372:SF7">
    <property type="entry name" value="SULFITE OXIDASE, MITOCHONDRIAL"/>
    <property type="match status" value="1"/>
</dbReference>
<feature type="transmembrane region" description="Helical" evidence="15">
    <location>
        <begin position="68"/>
        <end position="85"/>
    </location>
</feature>
<comment type="cofactor">
    <cofactor evidence="1">
        <name>Mo-molybdopterin</name>
        <dbReference type="ChEBI" id="CHEBI:71302"/>
    </cofactor>
</comment>
<sequence>MMSTAGWTARLLRAGRQSLLTRCQAHGTSVQRERAFHAGSPRWSAPIDSAVGASRSARRWTSTVPTRVARVGIVVIAAGLAYSLVAPAPPVLAESPDELPPNQRLIRLDEIHEHNRTADTYWVFRGDKVYDITDWVPNHPGGEVILRAAGGSLEPYWNIFNIHQKQEVYDVLEQYFIARIDPRDLVDGKAPTGQVEDPFKYDPVRDSALIQHSERPCNSETPESELRSYITPTEKFYVRNHLWVPNLHEADSHRLTIELFDGEEVVYTVADLRKKFKEYSITATLQCSGNRRSHMTQASRPTNGLQWGVGAIGTATWSGVRLRDVLADAGLDLQEPDENIKHLKFVGAEAYGASIPIDKAIDRHGDVLLAFSMNGQPLPRDHGFPLRVLVPGHVAARSVKWLSKIVISDEESTSQWQRRDYKCFGPNVRASHPDWDSAPAIQETPVQSAITSVRRVQADQLLDSALARVYGLEEDSVVLEGYAFAGGGRHIVRVDISPDRGHTWLQAQLQEDGAKMGASGSPDDHRAWAWRQWRAAVPATQVSGKFCVKATDDSYNVQPDTFEPTYNFRGNLANAWHRVPVSRDDKPS</sequence>
<evidence type="ECO:0000256" key="4">
    <source>
        <dbReference type="ARBA" id="ARBA00004971"/>
    </source>
</evidence>
<comment type="catalytic activity">
    <reaction evidence="14">
        <text>nitrite + NADP(+) + H2O = nitrate + NADPH + H(+)</text>
        <dbReference type="Rhea" id="RHEA:19061"/>
        <dbReference type="ChEBI" id="CHEBI:15377"/>
        <dbReference type="ChEBI" id="CHEBI:15378"/>
        <dbReference type="ChEBI" id="CHEBI:16301"/>
        <dbReference type="ChEBI" id="CHEBI:17632"/>
        <dbReference type="ChEBI" id="CHEBI:57783"/>
        <dbReference type="ChEBI" id="CHEBI:58349"/>
        <dbReference type="EC" id="1.7.1.3"/>
    </reaction>
</comment>
<reference evidence="17 18" key="1">
    <citation type="submission" date="2017-03" db="EMBL/GenBank/DDBJ databases">
        <title>Genomes of endolithic fungi from Antarctica.</title>
        <authorList>
            <person name="Coleine C."/>
            <person name="Masonjones S."/>
            <person name="Stajich J.E."/>
        </authorList>
    </citation>
    <scope>NUCLEOTIDE SEQUENCE [LARGE SCALE GENOMIC DNA]</scope>
    <source>
        <strain evidence="17 18">CCFEE 5311</strain>
    </source>
</reference>
<gene>
    <name evidence="17" type="ORF">B0A54_16356</name>
</gene>
<dbReference type="Pfam" id="PF03404">
    <property type="entry name" value="Mo-co_dimer"/>
    <property type="match status" value="1"/>
</dbReference>
<dbReference type="GO" id="GO:0043546">
    <property type="term" value="F:molybdopterin cofactor binding"/>
    <property type="evidence" value="ECO:0007669"/>
    <property type="project" value="TreeGrafter"/>
</dbReference>
<evidence type="ECO:0000256" key="14">
    <source>
        <dbReference type="ARBA" id="ARBA00049155"/>
    </source>
</evidence>
<dbReference type="FunFam" id="3.90.420.10:FF:000002">
    <property type="entry name" value="sulfite oxidase, mitochondrial"/>
    <property type="match status" value="1"/>
</dbReference>
<comment type="pathway">
    <text evidence="4">Energy metabolism; sulfur metabolism.</text>
</comment>
<dbReference type="Gene3D" id="2.60.40.650">
    <property type="match status" value="1"/>
</dbReference>
<evidence type="ECO:0000256" key="11">
    <source>
        <dbReference type="ARBA" id="ARBA00023002"/>
    </source>
</evidence>
<accession>A0A4U0TZ30</accession>
<dbReference type="SUPFAM" id="SSF55856">
    <property type="entry name" value="Cytochrome b5-like heme/steroid binding domain"/>
    <property type="match status" value="1"/>
</dbReference>
<dbReference type="PRINTS" id="PR00407">
    <property type="entry name" value="EUMOPTERIN"/>
</dbReference>
<dbReference type="FunFam" id="3.10.120.10:FF:000007">
    <property type="entry name" value="Sulfite oxidase, mitochondrial"/>
    <property type="match status" value="1"/>
</dbReference>
<evidence type="ECO:0000256" key="9">
    <source>
        <dbReference type="ARBA" id="ARBA00022617"/>
    </source>
</evidence>
<dbReference type="InterPro" id="IPR036400">
    <property type="entry name" value="Cyt_B5-like_heme/steroid_sf"/>
</dbReference>
<dbReference type="InterPro" id="IPR001199">
    <property type="entry name" value="Cyt_B5-like_heme/steroid-bd"/>
</dbReference>
<dbReference type="AlphaFoldDB" id="A0A4U0TZ30"/>
<keyword evidence="10" id="KW-0479">Metal-binding</keyword>
<evidence type="ECO:0000256" key="6">
    <source>
        <dbReference type="ARBA" id="ARBA00012673"/>
    </source>
</evidence>
<evidence type="ECO:0000256" key="7">
    <source>
        <dbReference type="ARBA" id="ARBA00015499"/>
    </source>
</evidence>
<dbReference type="Gene3D" id="3.90.420.10">
    <property type="entry name" value="Oxidoreductase, molybdopterin-binding domain"/>
    <property type="match status" value="1"/>
</dbReference>
<comment type="cofactor">
    <cofactor evidence="2">
        <name>heme b</name>
        <dbReference type="ChEBI" id="CHEBI:60344"/>
    </cofactor>
</comment>
<comment type="subcellular location">
    <subcellularLocation>
        <location evidence="3">Mitochondrion intermembrane space</location>
    </subcellularLocation>
</comment>
<evidence type="ECO:0000256" key="12">
    <source>
        <dbReference type="ARBA" id="ARBA00023004"/>
    </source>
</evidence>
<dbReference type="Proteomes" id="UP000310066">
    <property type="component" value="Unassembled WGS sequence"/>
</dbReference>
<evidence type="ECO:0000256" key="5">
    <source>
        <dbReference type="ARBA" id="ARBA00012505"/>
    </source>
</evidence>
<evidence type="ECO:0000256" key="8">
    <source>
        <dbReference type="ARBA" id="ARBA00022505"/>
    </source>
</evidence>
<dbReference type="GO" id="GO:0030151">
    <property type="term" value="F:molybdenum ion binding"/>
    <property type="evidence" value="ECO:0007669"/>
    <property type="project" value="InterPro"/>
</dbReference>
<keyword evidence="9" id="KW-0349">Heme</keyword>
<dbReference type="GO" id="GO:0020037">
    <property type="term" value="F:heme binding"/>
    <property type="evidence" value="ECO:0007669"/>
    <property type="project" value="TreeGrafter"/>
</dbReference>
<dbReference type="Pfam" id="PF00174">
    <property type="entry name" value="Oxidored_molyb"/>
    <property type="match status" value="1"/>
</dbReference>
<keyword evidence="13" id="KW-0496">Mitochondrion</keyword>
<keyword evidence="11" id="KW-0560">Oxidoreductase</keyword>